<keyword evidence="9" id="KW-0539">Nucleus</keyword>
<dbReference type="PRINTS" id="PR02011">
    <property type="entry name" value="RCMTNCL1"/>
</dbReference>
<evidence type="ECO:0000256" key="6">
    <source>
        <dbReference type="ARBA" id="ARBA00022691"/>
    </source>
</evidence>
<reference evidence="14" key="2">
    <citation type="submission" date="2015-02" db="EMBL/GenBank/DDBJ databases">
        <authorList>
            <person name="Chooi Y.-H."/>
        </authorList>
    </citation>
    <scope>NUCLEOTIDE SEQUENCE</scope>
    <source>
        <tissue evidence="14">Seedling</tissue>
    </source>
</reference>
<dbReference type="InterPro" id="IPR001678">
    <property type="entry name" value="MeTrfase_RsmB-F_NOP2_dom"/>
</dbReference>
<dbReference type="FunFam" id="3.40.50.150:FF:000153">
    <property type="entry name" value="S-adenosyl-L-methionine-dependent methyltransferase superfamily protein"/>
    <property type="match status" value="1"/>
</dbReference>
<feature type="binding site" evidence="10">
    <location>
        <begin position="186"/>
        <end position="192"/>
    </location>
    <ligand>
        <name>S-adenosyl-L-methionine</name>
        <dbReference type="ChEBI" id="CHEBI:59789"/>
    </ligand>
</feature>
<dbReference type="PROSITE" id="PS51686">
    <property type="entry name" value="SAM_MT_RSMB_NOP"/>
    <property type="match status" value="1"/>
</dbReference>
<comment type="caution">
    <text evidence="10">Lacks conserved residue(s) required for the propagation of feature annotation.</text>
</comment>
<evidence type="ECO:0000313" key="15">
    <source>
        <dbReference type="Proteomes" id="UP000053144"/>
    </source>
</evidence>
<evidence type="ECO:0000256" key="8">
    <source>
        <dbReference type="ARBA" id="ARBA00022884"/>
    </source>
</evidence>
<evidence type="ECO:0000259" key="12">
    <source>
        <dbReference type="PROSITE" id="PS51686"/>
    </source>
</evidence>
<evidence type="ECO:0000313" key="14">
    <source>
        <dbReference type="EMBL" id="KOM39695.1"/>
    </source>
</evidence>
<dbReference type="InterPro" id="IPR018314">
    <property type="entry name" value="RsmB/NOL1/NOP2-like_CS"/>
</dbReference>
<name>A0A0L9U9U8_PHAAN</name>
<dbReference type="Gene3D" id="3.40.50.150">
    <property type="entry name" value="Vaccinia Virus protein VP39"/>
    <property type="match status" value="1"/>
</dbReference>
<comment type="similarity">
    <text evidence="2 10">Belongs to the class I-like SAM-binding methyltransferase superfamily. RsmB/NOP family.</text>
</comment>
<dbReference type="InterPro" id="IPR057285">
    <property type="entry name" value="Pre-PUA_NSUN2"/>
</dbReference>
<feature type="binding site" evidence="10">
    <location>
        <position position="277"/>
    </location>
    <ligand>
        <name>S-adenosyl-L-methionine</name>
        <dbReference type="ChEBI" id="CHEBI:59789"/>
    </ligand>
</feature>
<dbReference type="Pfam" id="PF01189">
    <property type="entry name" value="Methyltr_RsmB-F"/>
    <property type="match status" value="1"/>
</dbReference>
<keyword evidence="6 10" id="KW-0949">S-adenosyl-L-methionine</keyword>
<feature type="region of interest" description="Disordered" evidence="11">
    <location>
        <begin position="786"/>
        <end position="820"/>
    </location>
</feature>
<dbReference type="InterPro" id="IPR057286">
    <property type="entry name" value="PUA_NSUN2"/>
</dbReference>
<feature type="region of interest" description="Disordered" evidence="11">
    <location>
        <begin position="1"/>
        <end position="40"/>
    </location>
</feature>
<evidence type="ECO:0000256" key="1">
    <source>
        <dbReference type="ARBA" id="ARBA00004123"/>
    </source>
</evidence>
<evidence type="ECO:0000256" key="11">
    <source>
        <dbReference type="SAM" id="MobiDB-lite"/>
    </source>
</evidence>
<dbReference type="GO" id="GO:0005634">
    <property type="term" value="C:nucleus"/>
    <property type="evidence" value="ECO:0007669"/>
    <property type="project" value="UniProtKB-SubCell"/>
</dbReference>
<dbReference type="PRINTS" id="PR02008">
    <property type="entry name" value="RCMTFAMILY"/>
</dbReference>
<evidence type="ECO:0000256" key="2">
    <source>
        <dbReference type="ARBA" id="ARBA00007494"/>
    </source>
</evidence>
<evidence type="ECO:0000256" key="9">
    <source>
        <dbReference type="ARBA" id="ARBA00023242"/>
    </source>
</evidence>
<feature type="active site" description="Nucleophile" evidence="10">
    <location>
        <position position="330"/>
    </location>
</feature>
<reference evidence="15" key="1">
    <citation type="journal article" date="2015" name="Proc. Natl. Acad. Sci. U.S.A.">
        <title>Genome sequencing of adzuki bean (Vigna angularis) provides insight into high starch and low fat accumulation and domestication.</title>
        <authorList>
            <person name="Yang K."/>
            <person name="Tian Z."/>
            <person name="Chen C."/>
            <person name="Luo L."/>
            <person name="Zhao B."/>
            <person name="Wang Z."/>
            <person name="Yu L."/>
            <person name="Li Y."/>
            <person name="Sun Y."/>
            <person name="Li W."/>
            <person name="Chen Y."/>
            <person name="Li Y."/>
            <person name="Zhang Y."/>
            <person name="Ai D."/>
            <person name="Zhao J."/>
            <person name="Shang C."/>
            <person name="Ma Y."/>
            <person name="Wu B."/>
            <person name="Wang M."/>
            <person name="Gao L."/>
            <person name="Sun D."/>
            <person name="Zhang P."/>
            <person name="Guo F."/>
            <person name="Wang W."/>
            <person name="Li Y."/>
            <person name="Wang J."/>
            <person name="Varshney R.K."/>
            <person name="Wang J."/>
            <person name="Ling H.Q."/>
            <person name="Wan P."/>
        </authorList>
    </citation>
    <scope>NUCLEOTIDE SEQUENCE</scope>
    <source>
        <strain evidence="15">cv. Jingnong 6</strain>
    </source>
</reference>
<dbReference type="GO" id="GO:0030488">
    <property type="term" value="P:tRNA methylation"/>
    <property type="evidence" value="ECO:0007669"/>
    <property type="project" value="UniProtKB-ARBA"/>
</dbReference>
<keyword evidence="8 10" id="KW-0694">RNA-binding</keyword>
<proteinExistence type="inferred from homology"/>
<dbReference type="Pfam" id="PF25378">
    <property type="entry name" value="PUA_NSUN2"/>
    <property type="match status" value="1"/>
</dbReference>
<protein>
    <recommendedName>
        <fullName evidence="12">SAM-dependent MTase RsmB/NOP-type domain-containing protein</fullName>
    </recommendedName>
</protein>
<evidence type="ECO:0000256" key="7">
    <source>
        <dbReference type="ARBA" id="ARBA00022694"/>
    </source>
</evidence>
<dbReference type="Proteomes" id="UP000053144">
    <property type="component" value="Chromosome 3"/>
</dbReference>
<reference evidence="13 16" key="3">
    <citation type="submission" date="2020-05" db="EMBL/GenBank/DDBJ databases">
        <title>Vigna angularis (adzuki bean) Var. LongXiaoDou No. 4 denovo assembly.</title>
        <authorList>
            <person name="Xiang H."/>
        </authorList>
    </citation>
    <scope>NUCLEOTIDE SEQUENCE [LARGE SCALE GENOMIC DNA]</scope>
    <source>
        <tissue evidence="13">Leaf</tissue>
    </source>
</reference>
<keyword evidence="7" id="KW-0819">tRNA processing</keyword>
<dbReference type="Proteomes" id="UP000743370">
    <property type="component" value="Unassembled WGS sequence"/>
</dbReference>
<dbReference type="OrthoDB" id="6093671at2759"/>
<dbReference type="InterPro" id="IPR029063">
    <property type="entry name" value="SAM-dependent_MTases_sf"/>
</dbReference>
<dbReference type="SUPFAM" id="SSF53335">
    <property type="entry name" value="S-adenosyl-L-methionine-dependent methyltransferases"/>
    <property type="match status" value="1"/>
</dbReference>
<organism evidence="14 15">
    <name type="scientific">Phaseolus angularis</name>
    <name type="common">Azuki bean</name>
    <name type="synonym">Vigna angularis</name>
    <dbReference type="NCBI Taxonomy" id="3914"/>
    <lineage>
        <taxon>Eukaryota</taxon>
        <taxon>Viridiplantae</taxon>
        <taxon>Streptophyta</taxon>
        <taxon>Embryophyta</taxon>
        <taxon>Tracheophyta</taxon>
        <taxon>Spermatophyta</taxon>
        <taxon>Magnoliopsida</taxon>
        <taxon>eudicotyledons</taxon>
        <taxon>Gunneridae</taxon>
        <taxon>Pentapetalae</taxon>
        <taxon>rosids</taxon>
        <taxon>fabids</taxon>
        <taxon>Fabales</taxon>
        <taxon>Fabaceae</taxon>
        <taxon>Papilionoideae</taxon>
        <taxon>50 kb inversion clade</taxon>
        <taxon>NPAAA clade</taxon>
        <taxon>indigoferoid/millettioid clade</taxon>
        <taxon>Phaseoleae</taxon>
        <taxon>Vigna</taxon>
    </lineage>
</organism>
<evidence type="ECO:0000313" key="16">
    <source>
        <dbReference type="Proteomes" id="UP000743370"/>
    </source>
</evidence>
<keyword evidence="4 10" id="KW-0489">Methyltransferase</keyword>
<feature type="domain" description="SAM-dependent MTase RsmB/NOP-type" evidence="12">
    <location>
        <begin position="68"/>
        <end position="480"/>
    </location>
</feature>
<dbReference type="PANTHER" id="PTHR22808:SF25">
    <property type="entry name" value="TRNA (CYTOSINE(34)-C(5))-METHYLTRANSFERASE-RELATED"/>
    <property type="match status" value="1"/>
</dbReference>
<dbReference type="GO" id="GO:0016428">
    <property type="term" value="F:tRNA (cytidine-5-)-methyltransferase activity"/>
    <property type="evidence" value="ECO:0007669"/>
    <property type="project" value="InterPro"/>
</dbReference>
<gene>
    <name evidence="13" type="ORF">HKW66_Vig0060590</name>
    <name evidence="14" type="ORF">LR48_Vigan03g307700</name>
</gene>
<dbReference type="Gramene" id="KOM39695">
    <property type="protein sequence ID" value="KOM39695"/>
    <property type="gene ID" value="LR48_Vigan03g307700"/>
</dbReference>
<dbReference type="GO" id="GO:0000049">
    <property type="term" value="F:tRNA binding"/>
    <property type="evidence" value="ECO:0007669"/>
    <property type="project" value="UniProtKB-KW"/>
</dbReference>
<feature type="binding site" evidence="10">
    <location>
        <position position="218"/>
    </location>
    <ligand>
        <name>S-adenosyl-L-methionine</name>
        <dbReference type="ChEBI" id="CHEBI:59789"/>
    </ligand>
</feature>
<dbReference type="InterPro" id="IPR023267">
    <property type="entry name" value="RCMT"/>
</dbReference>
<evidence type="ECO:0000256" key="3">
    <source>
        <dbReference type="ARBA" id="ARBA00022555"/>
    </source>
</evidence>
<comment type="subcellular location">
    <subcellularLocation>
        <location evidence="1">Nucleus</location>
    </subcellularLocation>
</comment>
<sequence length="820" mass="91798">MGREKGGKKSRTQRKHFQESRENVWNSKRPRSDSDPIPFSNPFATQNLAFDHYYKDQGIVSSQEWDAFVQLLRTPLPAAFRINSTSRFCEDIRSQLENDFVHSLQAEVVEGDDTEAILPLPWYPDNLAWHSNFSRKQLRKNQTLGRFHEFLKIENEIGNITRQEAVSMVPPLFLDVHSNHFVLDMCAAPGSKTFQLLEILHHSTKVGSLPDGMVIANDLDIQRCNLLIHQTKRMCTANLIVTNHEAQHFPGCLLEKHYDKMELDQEAQLLFDRVLCDVPCSGDGTLRKAPDLWRKWNTGTGNGLHNLQVLIAMRGASLLKVGGRMIYSTCSMNPIENEAVVAEVLRRCGGSIELVDVSSELPQLTRRPGLKRWKVCDKGKWFISSKDVPKFRRNVVLPSMFPNGRSYQDVGDSNCNIIMEGDINTDDAKGHIEDNTQAMENPAMLEFTEEDSDFPLERCMRFVPHDQNTGAFFIAVLQKVSALPAIQVKPRKAVGKQVDTANQGNEDAHELHANPLLENISEGNSEANVNENEPNETDLKVNSVACEETDFKEAQEPCSIEIITKNTPGKRKLQFQGKWRGIDPVVFFKDEGIINSIKAFYGIDDQFPFNGHLVTRNSDTSHVKRIYYISKSVKDVLELNFSVGQQLKITSVGLKVFERQTSCEGRSAQCSFRITSEGLPLILPHISKQILSASVIDFKHLLQYRAVKFADFVDAKFGESAANLMPGCCVIVLGEGSRAAAGTLQVDESTVAIGCWKGRASLTVMVGALECQELLQRLLMRLDTQTEKDSSMHEDQPSGTKGDEAQVANGKNEEAGVTGC</sequence>
<dbReference type="InterPro" id="IPR049560">
    <property type="entry name" value="MeTrfase_RsmB-F_NOP2_cat"/>
</dbReference>
<evidence type="ECO:0000256" key="10">
    <source>
        <dbReference type="PROSITE-ProRule" id="PRU01023"/>
    </source>
</evidence>
<dbReference type="EMBL" id="JABFOF010000002">
    <property type="protein sequence ID" value="KAG2406802.1"/>
    <property type="molecule type" value="Genomic_DNA"/>
</dbReference>
<dbReference type="PANTHER" id="PTHR22808">
    <property type="entry name" value="NCL1 YEAST -RELATED NOL1/NOP2/FMU SUN DOMAIN-CONTAINING"/>
    <property type="match status" value="1"/>
</dbReference>
<dbReference type="EMBL" id="CM003373">
    <property type="protein sequence ID" value="KOM39695.1"/>
    <property type="molecule type" value="Genomic_DNA"/>
</dbReference>
<dbReference type="AlphaFoldDB" id="A0A0L9U9U8"/>
<feature type="compositionally biased region" description="Basic and acidic residues" evidence="11">
    <location>
        <begin position="786"/>
        <end position="804"/>
    </location>
</feature>
<evidence type="ECO:0000256" key="4">
    <source>
        <dbReference type="ARBA" id="ARBA00022603"/>
    </source>
</evidence>
<keyword evidence="3" id="KW-0820">tRNA-binding</keyword>
<dbReference type="KEGG" id="var:108329541"/>
<dbReference type="OMA" id="TQRKHFQ"/>
<dbReference type="PROSITE" id="PS01153">
    <property type="entry name" value="NOL1_NOP2_SUN"/>
    <property type="match status" value="1"/>
</dbReference>
<accession>A0A0L9U9U8</accession>
<dbReference type="Pfam" id="PF25376">
    <property type="entry name" value="Pre-PUA_NSUN2"/>
    <property type="match status" value="1"/>
</dbReference>
<evidence type="ECO:0000256" key="5">
    <source>
        <dbReference type="ARBA" id="ARBA00022679"/>
    </source>
</evidence>
<evidence type="ECO:0000313" key="13">
    <source>
        <dbReference type="EMBL" id="KAG2406802.1"/>
    </source>
</evidence>
<dbReference type="STRING" id="3914.A0A0L9U9U8"/>
<keyword evidence="5 10" id="KW-0808">Transferase</keyword>
<dbReference type="InterPro" id="IPR023270">
    <property type="entry name" value="RCMT_NCL1"/>
</dbReference>